<dbReference type="PANTHER" id="PTHR15020">
    <property type="entry name" value="FLAVIN REDUCTASE-RELATED"/>
    <property type="match status" value="1"/>
</dbReference>
<dbReference type="EMBL" id="FOXX01000007">
    <property type="protein sequence ID" value="SFQ72145.1"/>
    <property type="molecule type" value="Genomic_DNA"/>
</dbReference>
<accession>A0A1I6ATW5</accession>
<dbReference type="InterPro" id="IPR036291">
    <property type="entry name" value="NAD(P)-bd_dom_sf"/>
</dbReference>
<dbReference type="GeneID" id="93711624"/>
<dbReference type="RefSeq" id="WP_061803289.1">
    <property type="nucleotide sequence ID" value="NZ_FOXX01000007.1"/>
</dbReference>
<protein>
    <submittedName>
        <fullName evidence="2">Uncharacterized conserved protein YbjT, contains NAD(P)-binding and DUF2867 domains</fullName>
    </submittedName>
</protein>
<sequence length="216" mass="23402">MNVLIVGANGTTGNILVEKLGKSREHKAVAMVRKEEQKAKVEQLGADEIVIADLEKDIEHAVKGMDAVIFAAGAGSKTGPDKTYAVDQEGAKQLVNQAEKHGVKRFVMLSSIGAGNPDATSDQNMKVYLEAKGSADEYLQKSSLSYVIVRPGPLSNDAENGQIEAKEKIEDMKDRSIPRADVANVLIESLTNEHVTNKTFEILSGERHIEEALESM</sequence>
<dbReference type="SUPFAM" id="SSF51735">
    <property type="entry name" value="NAD(P)-binding Rossmann-fold domains"/>
    <property type="match status" value="1"/>
</dbReference>
<dbReference type="CDD" id="cd05243">
    <property type="entry name" value="SDR_a5"/>
    <property type="match status" value="1"/>
</dbReference>
<keyword evidence="3" id="KW-1185">Reference proteome</keyword>
<reference evidence="2 3" key="1">
    <citation type="submission" date="2016-10" db="EMBL/GenBank/DDBJ databases">
        <authorList>
            <person name="Varghese N."/>
            <person name="Submissions S."/>
        </authorList>
    </citation>
    <scope>NUCLEOTIDE SEQUENCE [LARGE SCALE GENOMIC DNA]</scope>
    <source>
        <strain evidence="2 3">DSM 13796</strain>
    </source>
</reference>
<dbReference type="Proteomes" id="UP000182762">
    <property type="component" value="Unassembled WGS sequence"/>
</dbReference>
<proteinExistence type="predicted"/>
<dbReference type="Pfam" id="PF13460">
    <property type="entry name" value="NAD_binding_10"/>
    <property type="match status" value="1"/>
</dbReference>
<evidence type="ECO:0000313" key="2">
    <source>
        <dbReference type="EMBL" id="SFQ72145.1"/>
    </source>
</evidence>
<dbReference type="PANTHER" id="PTHR15020:SF50">
    <property type="entry name" value="UPF0659 PROTEIN YMR090W"/>
    <property type="match status" value="1"/>
</dbReference>
<evidence type="ECO:0000313" key="3">
    <source>
        <dbReference type="Proteomes" id="UP000182762"/>
    </source>
</evidence>
<evidence type="ECO:0000259" key="1">
    <source>
        <dbReference type="Pfam" id="PF13460"/>
    </source>
</evidence>
<dbReference type="InterPro" id="IPR016040">
    <property type="entry name" value="NAD(P)-bd_dom"/>
</dbReference>
<organism evidence="2 3">
    <name type="scientific">Priestia endophytica DSM 13796</name>
    <dbReference type="NCBI Taxonomy" id="1121089"/>
    <lineage>
        <taxon>Bacteria</taxon>
        <taxon>Bacillati</taxon>
        <taxon>Bacillota</taxon>
        <taxon>Bacilli</taxon>
        <taxon>Bacillales</taxon>
        <taxon>Bacillaceae</taxon>
        <taxon>Priestia</taxon>
    </lineage>
</organism>
<dbReference type="Gene3D" id="3.40.50.720">
    <property type="entry name" value="NAD(P)-binding Rossmann-like Domain"/>
    <property type="match status" value="1"/>
</dbReference>
<comment type="caution">
    <text evidence="2">The sequence shown here is derived from an EMBL/GenBank/DDBJ whole genome shotgun (WGS) entry which is preliminary data.</text>
</comment>
<gene>
    <name evidence="2" type="ORF">SAMN02745910_03000</name>
</gene>
<feature type="domain" description="NAD(P)-binding" evidence="1">
    <location>
        <begin position="7"/>
        <end position="192"/>
    </location>
</feature>
<name>A0A1I6ATW5_9BACI</name>